<gene>
    <name evidence="1" type="ORF">S01H1_39213</name>
</gene>
<dbReference type="EMBL" id="BARS01024729">
    <property type="protein sequence ID" value="GAG11244.1"/>
    <property type="molecule type" value="Genomic_DNA"/>
</dbReference>
<protein>
    <recommendedName>
        <fullName evidence="2">Rho termination factor N-terminal domain-containing protein</fullName>
    </recommendedName>
</protein>
<organism evidence="1">
    <name type="scientific">marine sediment metagenome</name>
    <dbReference type="NCBI Taxonomy" id="412755"/>
    <lineage>
        <taxon>unclassified sequences</taxon>
        <taxon>metagenomes</taxon>
        <taxon>ecological metagenomes</taxon>
    </lineage>
</organism>
<reference evidence="1" key="1">
    <citation type="journal article" date="2014" name="Front. Microbiol.">
        <title>High frequency of phylogenetically diverse reductive dehalogenase-homologous genes in deep subseafloor sedimentary metagenomes.</title>
        <authorList>
            <person name="Kawai M."/>
            <person name="Futagami T."/>
            <person name="Toyoda A."/>
            <person name="Takaki Y."/>
            <person name="Nishi S."/>
            <person name="Hori S."/>
            <person name="Arai W."/>
            <person name="Tsubouchi T."/>
            <person name="Morono Y."/>
            <person name="Uchiyama I."/>
            <person name="Ito T."/>
            <person name="Fujiyama A."/>
            <person name="Inagaki F."/>
            <person name="Takami H."/>
        </authorList>
    </citation>
    <scope>NUCLEOTIDE SEQUENCE</scope>
    <source>
        <strain evidence="1">Expedition CK06-06</strain>
    </source>
</reference>
<proteinExistence type="predicted"/>
<comment type="caution">
    <text evidence="1">The sequence shown here is derived from an EMBL/GenBank/DDBJ whole genome shotgun (WGS) entry which is preliminary data.</text>
</comment>
<sequence length="37" mass="4330">SGLKLETLRKMAMMTGHRDIYKYSKVELLNVLEKEGF</sequence>
<evidence type="ECO:0008006" key="2">
    <source>
        <dbReference type="Google" id="ProtNLM"/>
    </source>
</evidence>
<evidence type="ECO:0000313" key="1">
    <source>
        <dbReference type="EMBL" id="GAG11244.1"/>
    </source>
</evidence>
<feature type="non-terminal residue" evidence="1">
    <location>
        <position position="1"/>
    </location>
</feature>
<dbReference type="AlphaFoldDB" id="X0UZI1"/>
<accession>X0UZI1</accession>
<name>X0UZI1_9ZZZZ</name>